<dbReference type="InterPro" id="IPR036132">
    <property type="entry name" value="Vac_ATP_synth_c_sf"/>
</dbReference>
<evidence type="ECO:0000256" key="5">
    <source>
        <dbReference type="ARBA" id="ARBA00053565"/>
    </source>
</evidence>
<reference evidence="7" key="1">
    <citation type="journal article" date="2020" name="Stud. Mycol.">
        <title>101 Dothideomycetes genomes: a test case for predicting lifestyles and emergence of pathogens.</title>
        <authorList>
            <person name="Haridas S."/>
            <person name="Albert R."/>
            <person name="Binder M."/>
            <person name="Bloem J."/>
            <person name="Labutti K."/>
            <person name="Salamov A."/>
            <person name="Andreopoulos B."/>
            <person name="Baker S."/>
            <person name="Barry K."/>
            <person name="Bills G."/>
            <person name="Bluhm B."/>
            <person name="Cannon C."/>
            <person name="Castanera R."/>
            <person name="Culley D."/>
            <person name="Daum C."/>
            <person name="Ezra D."/>
            <person name="Gonzalez J."/>
            <person name="Henrissat B."/>
            <person name="Kuo A."/>
            <person name="Liang C."/>
            <person name="Lipzen A."/>
            <person name="Lutzoni F."/>
            <person name="Magnuson J."/>
            <person name="Mondo S."/>
            <person name="Nolan M."/>
            <person name="Ohm R."/>
            <person name="Pangilinan J."/>
            <person name="Park H.-J."/>
            <person name="Ramirez L."/>
            <person name="Alfaro M."/>
            <person name="Sun H."/>
            <person name="Tritt A."/>
            <person name="Yoshinaga Y."/>
            <person name="Zwiers L.-H."/>
            <person name="Turgeon B."/>
            <person name="Goodwin S."/>
            <person name="Spatafora J."/>
            <person name="Crous P."/>
            <person name="Grigoriev I."/>
        </authorList>
    </citation>
    <scope>NUCLEOTIDE SEQUENCE</scope>
    <source>
        <strain evidence="7">CBS 133067</strain>
    </source>
</reference>
<comment type="caution">
    <text evidence="7">The sequence shown here is derived from an EMBL/GenBank/DDBJ whole genome shotgun (WGS) entry which is preliminary data.</text>
</comment>
<sequence>MSNPAMYLLVSLPTHISPSRDHEEALQALKASISSDYGTTYPFSIPEFKIGTVDALIQQADELAKLSSSCEGVVSKVGDSLRGILDGDEEKIEQQKTINDKPVDQYLRTFQWNKVKYRADKSIAELIDSLQKEITSLDNDVKAKFSQYNQIKTNLAASQRKQTGNLSTRSLTSIVSPQTLIQDSEYLETHLIAVPNQMVKDYLRSYETLSPMVVPRSSIQVAKDDEFTLFAVVTFKKHSAEFVHKCREKRWTPRDYKYKEGGKEEEAKEVEKLGGEERKVWGEALRMGRTGYSEGAMVWVHVLALRVFVETVLRYGLPLEYVCGLIQTTPKLAKKAKSSLDARYSYLAGNALGRDKKGRIMQDDSSVSNDMQAAGHAGEDYTAYVFYEFEIS</sequence>
<accession>A0A9P4I4H4</accession>
<dbReference type="PANTHER" id="PTHR10137:SF0">
    <property type="entry name" value="V-TYPE PROTON ATPASE SUBUNIT C"/>
    <property type="match status" value="1"/>
</dbReference>
<gene>
    <name evidence="7" type="ORF">NA57DRAFT_79990</name>
</gene>
<dbReference type="OrthoDB" id="6605928at2759"/>
<keyword evidence="3 6" id="KW-0375">Hydrogen ion transport</keyword>
<name>A0A9P4I4H4_9PEZI</name>
<keyword evidence="4 6" id="KW-0406">Ion transport</keyword>
<dbReference type="FunFam" id="3.30.70.100:FF:000002">
    <property type="entry name" value="V-type proton ATPase subunit C"/>
    <property type="match status" value="1"/>
</dbReference>
<evidence type="ECO:0000256" key="1">
    <source>
        <dbReference type="ARBA" id="ARBA00006138"/>
    </source>
</evidence>
<evidence type="ECO:0000256" key="6">
    <source>
        <dbReference type="RuleBase" id="RU364010"/>
    </source>
</evidence>
<dbReference type="Proteomes" id="UP000799772">
    <property type="component" value="Unassembled WGS sequence"/>
</dbReference>
<dbReference type="GO" id="GO:0046961">
    <property type="term" value="F:proton-transporting ATPase activity, rotational mechanism"/>
    <property type="evidence" value="ECO:0007669"/>
    <property type="project" value="InterPro"/>
</dbReference>
<dbReference type="CDD" id="cd14785">
    <property type="entry name" value="V-ATPase_C"/>
    <property type="match status" value="1"/>
</dbReference>
<evidence type="ECO:0000256" key="3">
    <source>
        <dbReference type="ARBA" id="ARBA00022781"/>
    </source>
</evidence>
<comment type="similarity">
    <text evidence="1 6">Belongs to the V-ATPase C subunit family.</text>
</comment>
<comment type="subunit">
    <text evidence="6">V-ATPase is a heteromultimeric enzyme composed of a peripheral catalytic V1 complex (components A to H) attached to an integral membrane V0 proton pore complex.</text>
</comment>
<dbReference type="InterPro" id="IPR004907">
    <property type="entry name" value="ATPase_V1-cplx_csu"/>
</dbReference>
<keyword evidence="2 6" id="KW-0813">Transport</keyword>
<comment type="function">
    <text evidence="6">Subunit of the V1 complex of vacuolar(H+)-ATPase (V-ATPase), a multisubunit enzyme composed of a peripheral complex (V1) that hydrolyzes ATP and a membrane integral complex (V0) that translocates protons. V-ATPase is responsible for acidifying and maintaining the pH of intracellular compartments and in some cell types, is targeted to the plasma membrane, where it is responsible for acidifying the extracellular environment. Subunit C is necessary for the assembly of the catalytic sector of the enzyme and is likely to have a specific function in its catalytic activity.</text>
</comment>
<protein>
    <recommendedName>
        <fullName evidence="6">V-type proton ATPase subunit C</fullName>
    </recommendedName>
</protein>
<dbReference type="Gene3D" id="1.20.1460.10">
    <property type="entry name" value="subunit c (vma5p) of the yeast v-atpase, domain 2"/>
    <property type="match status" value="1"/>
</dbReference>
<evidence type="ECO:0000256" key="2">
    <source>
        <dbReference type="ARBA" id="ARBA00022448"/>
    </source>
</evidence>
<evidence type="ECO:0000256" key="4">
    <source>
        <dbReference type="ARBA" id="ARBA00023065"/>
    </source>
</evidence>
<evidence type="ECO:0000313" key="8">
    <source>
        <dbReference type="Proteomes" id="UP000799772"/>
    </source>
</evidence>
<dbReference type="Gene3D" id="3.30.70.100">
    <property type="match status" value="1"/>
</dbReference>
<dbReference type="Pfam" id="PF03223">
    <property type="entry name" value="V-ATPase_C"/>
    <property type="match status" value="1"/>
</dbReference>
<keyword evidence="8" id="KW-1185">Reference proteome</keyword>
<dbReference type="GO" id="GO:0000221">
    <property type="term" value="C:vacuolar proton-transporting V-type ATPase, V1 domain"/>
    <property type="evidence" value="ECO:0007669"/>
    <property type="project" value="TreeGrafter"/>
</dbReference>
<organism evidence="7 8">
    <name type="scientific">Rhizodiscina lignyota</name>
    <dbReference type="NCBI Taxonomy" id="1504668"/>
    <lineage>
        <taxon>Eukaryota</taxon>
        <taxon>Fungi</taxon>
        <taxon>Dikarya</taxon>
        <taxon>Ascomycota</taxon>
        <taxon>Pezizomycotina</taxon>
        <taxon>Dothideomycetes</taxon>
        <taxon>Pleosporomycetidae</taxon>
        <taxon>Aulographales</taxon>
        <taxon>Rhizodiscinaceae</taxon>
        <taxon>Rhizodiscina</taxon>
    </lineage>
</organism>
<dbReference type="EMBL" id="ML978133">
    <property type="protein sequence ID" value="KAF2094820.1"/>
    <property type="molecule type" value="Genomic_DNA"/>
</dbReference>
<comment type="function">
    <text evidence="5">Subunit of the V1 complex of vacuolar(H+)-ATPase (V-ATPase), a multisubunit enzyme composed of a peripheral complex (V1) that hydrolyzes ATP and a membrane integral complex (V0) that translocates protons. V-ATPase is responsible for acidifying and maintaining the pH of intracellular compartments. Subunit C is necessary for the assembly of the catalytic sector of the enzyme and is likely to have a specific function in its catalytic activity. Reversibly leaves the enzyme after glucose depletion, causing the catalytic subcomplex V1 to detach from the V0 section.</text>
</comment>
<proteinExistence type="inferred from homology"/>
<dbReference type="AlphaFoldDB" id="A0A9P4I4H4"/>
<dbReference type="PANTHER" id="PTHR10137">
    <property type="entry name" value="V-TYPE PROTON ATPASE SUBUNIT C"/>
    <property type="match status" value="1"/>
</dbReference>
<dbReference type="SUPFAM" id="SSF118203">
    <property type="entry name" value="Vacuolar ATP synthase subunit C"/>
    <property type="match status" value="1"/>
</dbReference>
<dbReference type="Gene3D" id="3.30.70.1180">
    <property type="entry name" value="Vacuolar atp synthase subunit c, domain 1"/>
    <property type="match status" value="1"/>
</dbReference>
<evidence type="ECO:0000313" key="7">
    <source>
        <dbReference type="EMBL" id="KAF2094820.1"/>
    </source>
</evidence>